<dbReference type="OrthoDB" id="10015690at2759"/>
<dbReference type="Proteomes" id="UP000316079">
    <property type="component" value="Unassembled WGS sequence"/>
</dbReference>
<dbReference type="GO" id="GO:0019722">
    <property type="term" value="P:calcium-mediated signaling"/>
    <property type="evidence" value="ECO:0007669"/>
    <property type="project" value="TreeGrafter"/>
</dbReference>
<evidence type="ECO:0000256" key="1">
    <source>
        <dbReference type="ARBA" id="ARBA00004651"/>
    </source>
</evidence>
<evidence type="ECO:0000256" key="3">
    <source>
        <dbReference type="ARBA" id="ARBA00022692"/>
    </source>
</evidence>
<evidence type="ECO:0000256" key="9">
    <source>
        <dbReference type="ARBA" id="ARBA00023224"/>
    </source>
</evidence>
<dbReference type="Gene3D" id="1.20.1070.10">
    <property type="entry name" value="Rhodopsin 7-helix transmembrane proteins"/>
    <property type="match status" value="1"/>
</dbReference>
<reference evidence="12 13" key="1">
    <citation type="journal article" date="2019" name="Sci. Data">
        <title>Hybrid genome assembly and annotation of Danionella translucida.</title>
        <authorList>
            <person name="Kadobianskyi M."/>
            <person name="Schulze L."/>
            <person name="Schuelke M."/>
            <person name="Judkewitz B."/>
        </authorList>
    </citation>
    <scope>NUCLEOTIDE SEQUENCE [LARGE SCALE GENOMIC DNA]</scope>
    <source>
        <strain evidence="12 13">Bolton</strain>
    </source>
</reference>
<dbReference type="PANTHER" id="PTHR10489">
    <property type="entry name" value="CELL ADHESION MOLECULE"/>
    <property type="match status" value="1"/>
</dbReference>
<dbReference type="PRINTS" id="PR00657">
    <property type="entry name" value="CCCHEMOKINER"/>
</dbReference>
<evidence type="ECO:0000256" key="6">
    <source>
        <dbReference type="ARBA" id="ARBA00023136"/>
    </source>
</evidence>
<dbReference type="EMBL" id="SRMA01026816">
    <property type="protein sequence ID" value="TRY67994.1"/>
    <property type="molecule type" value="Genomic_DNA"/>
</dbReference>
<dbReference type="InterPro" id="IPR000276">
    <property type="entry name" value="GPCR_Rhodpsn"/>
</dbReference>
<evidence type="ECO:0000256" key="2">
    <source>
        <dbReference type="ARBA" id="ARBA00022475"/>
    </source>
</evidence>
<dbReference type="Pfam" id="PF00001">
    <property type="entry name" value="7tm_1"/>
    <property type="match status" value="1"/>
</dbReference>
<dbReference type="GO" id="GO:0006955">
    <property type="term" value="P:immune response"/>
    <property type="evidence" value="ECO:0007669"/>
    <property type="project" value="TreeGrafter"/>
</dbReference>
<evidence type="ECO:0000256" key="4">
    <source>
        <dbReference type="ARBA" id="ARBA00022989"/>
    </source>
</evidence>
<organism evidence="12 13">
    <name type="scientific">Danionella cerebrum</name>
    <dbReference type="NCBI Taxonomy" id="2873325"/>
    <lineage>
        <taxon>Eukaryota</taxon>
        <taxon>Metazoa</taxon>
        <taxon>Chordata</taxon>
        <taxon>Craniata</taxon>
        <taxon>Vertebrata</taxon>
        <taxon>Euteleostomi</taxon>
        <taxon>Actinopterygii</taxon>
        <taxon>Neopterygii</taxon>
        <taxon>Teleostei</taxon>
        <taxon>Ostariophysi</taxon>
        <taxon>Cypriniformes</taxon>
        <taxon>Danionidae</taxon>
        <taxon>Danioninae</taxon>
        <taxon>Danionella</taxon>
    </lineage>
</organism>
<accession>A0A553NRD9</accession>
<keyword evidence="8" id="KW-0675">Receptor</keyword>
<dbReference type="PROSITE" id="PS50262">
    <property type="entry name" value="G_PROTEIN_RECEP_F1_2"/>
    <property type="match status" value="1"/>
</dbReference>
<dbReference type="AlphaFoldDB" id="A0A553NRD9"/>
<evidence type="ECO:0000256" key="8">
    <source>
        <dbReference type="ARBA" id="ARBA00023170"/>
    </source>
</evidence>
<evidence type="ECO:0000259" key="11">
    <source>
        <dbReference type="PROSITE" id="PS50262"/>
    </source>
</evidence>
<dbReference type="GO" id="GO:0060326">
    <property type="term" value="P:cell chemotaxis"/>
    <property type="evidence" value="ECO:0007669"/>
    <property type="project" value="TreeGrafter"/>
</dbReference>
<dbReference type="FunFam" id="1.20.1070.10:FF:000130">
    <property type="entry name" value="Chemokine (C-C motif) receptor 2"/>
    <property type="match status" value="1"/>
</dbReference>
<dbReference type="SUPFAM" id="SSF81321">
    <property type="entry name" value="Family A G protein-coupled receptor-like"/>
    <property type="match status" value="1"/>
</dbReference>
<feature type="transmembrane region" description="Helical" evidence="10">
    <location>
        <begin position="215"/>
        <end position="236"/>
    </location>
</feature>
<comment type="caution">
    <text evidence="12">The sequence shown here is derived from an EMBL/GenBank/DDBJ whole genome shotgun (WGS) entry which is preliminary data.</text>
</comment>
<feature type="transmembrane region" description="Helical" evidence="10">
    <location>
        <begin position="256"/>
        <end position="276"/>
    </location>
</feature>
<keyword evidence="13" id="KW-1185">Reference proteome</keyword>
<feature type="domain" description="G-protein coupled receptors family 1 profile" evidence="11">
    <location>
        <begin position="117"/>
        <end position="359"/>
    </location>
</feature>
<gene>
    <name evidence="12" type="ORF">DNTS_035557</name>
</gene>
<evidence type="ECO:0000313" key="12">
    <source>
        <dbReference type="EMBL" id="TRY67994.1"/>
    </source>
</evidence>
<dbReference type="GO" id="GO:0007204">
    <property type="term" value="P:positive regulation of cytosolic calcium ion concentration"/>
    <property type="evidence" value="ECO:0007669"/>
    <property type="project" value="TreeGrafter"/>
</dbReference>
<evidence type="ECO:0000256" key="7">
    <source>
        <dbReference type="ARBA" id="ARBA00023157"/>
    </source>
</evidence>
<feature type="transmembrane region" description="Helical" evidence="10">
    <location>
        <begin position="101"/>
        <end position="125"/>
    </location>
</feature>
<dbReference type="STRING" id="623744.A0A553NRD9"/>
<keyword evidence="4 10" id="KW-1133">Transmembrane helix</keyword>
<keyword evidence="3 10" id="KW-0812">Transmembrane</keyword>
<feature type="transmembrane region" description="Helical" evidence="10">
    <location>
        <begin position="137"/>
        <end position="156"/>
    </location>
</feature>
<evidence type="ECO:0000313" key="13">
    <source>
        <dbReference type="Proteomes" id="UP000316079"/>
    </source>
</evidence>
<evidence type="ECO:0000256" key="5">
    <source>
        <dbReference type="ARBA" id="ARBA00023040"/>
    </source>
</evidence>
<dbReference type="InterPro" id="IPR000355">
    <property type="entry name" value="Chemokine_rcpt"/>
</dbReference>
<dbReference type="InterPro" id="IPR017452">
    <property type="entry name" value="GPCR_Rhodpsn_7TM"/>
</dbReference>
<dbReference type="PANTHER" id="PTHR10489:SF730">
    <property type="entry name" value="CHEMOKINE XC RECEPTOR 1"/>
    <property type="match status" value="1"/>
</dbReference>
<feature type="transmembrane region" description="Helical" evidence="10">
    <location>
        <begin position="176"/>
        <end position="194"/>
    </location>
</feature>
<keyword evidence="9" id="KW-0807">Transducer</keyword>
<dbReference type="GO" id="GO:0019957">
    <property type="term" value="F:C-C chemokine binding"/>
    <property type="evidence" value="ECO:0007669"/>
    <property type="project" value="TreeGrafter"/>
</dbReference>
<keyword evidence="5" id="KW-0297">G-protein coupled receptor</keyword>
<evidence type="ECO:0000256" key="10">
    <source>
        <dbReference type="SAM" id="Phobius"/>
    </source>
</evidence>
<keyword evidence="2" id="KW-1003">Cell membrane</keyword>
<dbReference type="GO" id="GO:0009897">
    <property type="term" value="C:external side of plasma membrane"/>
    <property type="evidence" value="ECO:0007669"/>
    <property type="project" value="TreeGrafter"/>
</dbReference>
<dbReference type="InterPro" id="IPR050119">
    <property type="entry name" value="CCR1-9-like"/>
</dbReference>
<name>A0A553NRD9_9TELE</name>
<keyword evidence="7" id="KW-1015">Disulfide bond</keyword>
<proteinExistence type="predicted"/>
<feature type="transmembrane region" description="Helical" evidence="10">
    <location>
        <begin position="297"/>
        <end position="319"/>
    </location>
</feature>
<dbReference type="GO" id="GO:0016493">
    <property type="term" value="F:C-C chemokine receptor activity"/>
    <property type="evidence" value="ECO:0007669"/>
    <property type="project" value="TreeGrafter"/>
</dbReference>
<feature type="transmembrane region" description="Helical" evidence="10">
    <location>
        <begin position="339"/>
        <end position="362"/>
    </location>
</feature>
<keyword evidence="6 10" id="KW-0472">Membrane</keyword>
<sequence length="400" mass="45411">MTGASEIRFLKEVDEYKETLGVEVYSVGLGDFMQFLLDFLGLLKGEKEQQTVPLIEVCLGIFPGSSHLQINMPNNSTAAFDYGEYEDEICRKEDILKYGSIFIPLFFSVVVVMSCIGNTLVLVILALYESLKYLTNVFILNLALSDLLFTLGLPFWASYFVMGWTFGEVGCKAFKFLFYLGFYSSVLFLTLMTVQRYMAVVHPLSDWEKSRWFSIAPVIIWLLSGSVAVTGAHNSVLLSDLNITYCEYSTIEFKSGITYFQNAFFFAAFIIMGFCYGRMLQTITKSRTNKRHKTVRLIFCIALVFFMLWAPYNVANFLRSLANNSVNPWGCHVSKGVDIAYYVCRVVAYSHCCLNPVFYVFVGVKFRNHLKMILEKVFKKKNLASAQGKMGKGPSQGSMY</sequence>
<dbReference type="PRINTS" id="PR00237">
    <property type="entry name" value="GPCRRHODOPSN"/>
</dbReference>
<protein>
    <recommendedName>
        <fullName evidence="11">G-protein coupled receptors family 1 profile domain-containing protein</fullName>
    </recommendedName>
</protein>
<comment type="subcellular location">
    <subcellularLocation>
        <location evidence="1">Cell membrane</location>
        <topology evidence="1">Multi-pass membrane protein</topology>
    </subcellularLocation>
</comment>